<accession>A0A2K1QS80</accession>
<sequence>MTSIHIPKGSIKLAGLLFQPSETIREVPAIVVVNPGGGVKEQTAGIYARRLADRGYVTVCYDASNQGASEGQPHFLEDPSARVTDVSAVVDYLQKQSMVDANKISVVGICAGGGYAVAAAKGDHRVRAVAVVSAVNIGDGARLGWLGKEDASKQTAGLAQVALALQAEAQGGEAATAPYVPEVLDDRTPFELSEAHKYYLTPRARHPNAQNKMLVRSVPLVLTFDAWAFADLYLMQPLLIIVGEKAESRWHSEILYEKVKAKNKDLKKIVVPNGRHMDFYDNDEYVNPAVDEMDEYLRQFGH</sequence>
<evidence type="ECO:0000313" key="4">
    <source>
        <dbReference type="Proteomes" id="UP000243797"/>
    </source>
</evidence>
<dbReference type="STRING" id="2082308.A0A2K1QS80"/>
<dbReference type="InterPro" id="IPR051411">
    <property type="entry name" value="Polyketide_trans_af380"/>
</dbReference>
<dbReference type="AlphaFoldDB" id="A0A2K1QS80"/>
<proteinExistence type="inferred from homology"/>
<reference evidence="3 4" key="1">
    <citation type="submission" date="2017-06" db="EMBL/GenBank/DDBJ databases">
        <title>Draft genome sequence of a variant of Elsinoe murrayae.</title>
        <authorList>
            <person name="Cheng Q."/>
        </authorList>
    </citation>
    <scope>NUCLEOTIDE SEQUENCE [LARGE SCALE GENOMIC DNA]</scope>
    <source>
        <strain evidence="3 4">CQ-2017a</strain>
    </source>
</reference>
<dbReference type="Gene3D" id="3.40.50.1820">
    <property type="entry name" value="alpha/beta hydrolase"/>
    <property type="match status" value="1"/>
</dbReference>
<dbReference type="Proteomes" id="UP000243797">
    <property type="component" value="Unassembled WGS sequence"/>
</dbReference>
<dbReference type="Gene3D" id="1.10.10.800">
    <property type="match status" value="1"/>
</dbReference>
<comment type="similarity">
    <text evidence="1">Belongs to the polyketide transferase af380 family.</text>
</comment>
<dbReference type="GO" id="GO:0016787">
    <property type="term" value="F:hydrolase activity"/>
    <property type="evidence" value="ECO:0007669"/>
    <property type="project" value="InterPro"/>
</dbReference>
<dbReference type="Pfam" id="PF02129">
    <property type="entry name" value="Peptidase_S15"/>
    <property type="match status" value="1"/>
</dbReference>
<dbReference type="InParanoid" id="A0A2K1QS80"/>
<feature type="domain" description="Xaa-Pro dipeptidyl-peptidase-like" evidence="2">
    <location>
        <begin position="11"/>
        <end position="276"/>
    </location>
</feature>
<evidence type="ECO:0000313" key="3">
    <source>
        <dbReference type="EMBL" id="PNS17948.1"/>
    </source>
</evidence>
<keyword evidence="4" id="KW-1185">Reference proteome</keyword>
<dbReference type="PANTHER" id="PTHR47751">
    <property type="entry name" value="SUPERFAMILY HYDROLASE, PUTATIVE (AFU_ORTHOLOGUE AFUA_2G16580)-RELATED"/>
    <property type="match status" value="1"/>
</dbReference>
<dbReference type="OrthoDB" id="2498029at2759"/>
<evidence type="ECO:0000259" key="2">
    <source>
        <dbReference type="Pfam" id="PF02129"/>
    </source>
</evidence>
<protein>
    <recommendedName>
        <fullName evidence="2">Xaa-Pro dipeptidyl-peptidase-like domain-containing protein</fullName>
    </recommendedName>
</protein>
<dbReference type="SUPFAM" id="SSF53474">
    <property type="entry name" value="alpha/beta-Hydrolases"/>
    <property type="match status" value="1"/>
</dbReference>
<organism evidence="3 4">
    <name type="scientific">Sphaceloma murrayae</name>
    <dbReference type="NCBI Taxonomy" id="2082308"/>
    <lineage>
        <taxon>Eukaryota</taxon>
        <taxon>Fungi</taxon>
        <taxon>Dikarya</taxon>
        <taxon>Ascomycota</taxon>
        <taxon>Pezizomycotina</taxon>
        <taxon>Dothideomycetes</taxon>
        <taxon>Dothideomycetidae</taxon>
        <taxon>Myriangiales</taxon>
        <taxon>Elsinoaceae</taxon>
        <taxon>Sphaceloma</taxon>
    </lineage>
</organism>
<evidence type="ECO:0000256" key="1">
    <source>
        <dbReference type="ARBA" id="ARBA00029464"/>
    </source>
</evidence>
<dbReference type="InterPro" id="IPR029058">
    <property type="entry name" value="AB_hydrolase_fold"/>
</dbReference>
<name>A0A2K1QS80_9PEZI</name>
<gene>
    <name evidence="3" type="ORF">CAC42_3907</name>
</gene>
<dbReference type="EMBL" id="NKHZ01000047">
    <property type="protein sequence ID" value="PNS17948.1"/>
    <property type="molecule type" value="Genomic_DNA"/>
</dbReference>
<dbReference type="PANTHER" id="PTHR47751:SF1">
    <property type="entry name" value="SUPERFAMILY HYDROLASE, PUTATIVE (AFU_ORTHOLOGUE AFUA_2G16580)-RELATED"/>
    <property type="match status" value="1"/>
</dbReference>
<comment type="caution">
    <text evidence="3">The sequence shown here is derived from an EMBL/GenBank/DDBJ whole genome shotgun (WGS) entry which is preliminary data.</text>
</comment>
<dbReference type="InterPro" id="IPR000383">
    <property type="entry name" value="Xaa-Pro-like_dom"/>
</dbReference>